<accession>A0ABZ2KIH2</accession>
<sequence>MVKPNSRGPKSAQHAEQRLPTKGKLSPDEPKERAAQRPLAGEAGAKSAGPLTGERRVREYIRSVMREAATNRGGPAMLARVTGLSKSNISYILRDPPLRDPSLNVMQVIATKWLGLPYDQMRAEVLAGKRGVPMMEEDDDGITGAESANLATAMELRPFWTDTVKKQLLVIPIPYGDPTVDWWVERGDNLLQSENVSERGRRNPPAPHRGSSGQGST</sequence>
<evidence type="ECO:0000313" key="2">
    <source>
        <dbReference type="EMBL" id="WXA96860.1"/>
    </source>
</evidence>
<protein>
    <submittedName>
        <fullName evidence="2">Uncharacterized protein</fullName>
    </submittedName>
</protein>
<feature type="region of interest" description="Disordered" evidence="1">
    <location>
        <begin position="1"/>
        <end position="54"/>
    </location>
</feature>
<dbReference type="RefSeq" id="WP_394847474.1">
    <property type="nucleotide sequence ID" value="NZ_CP089982.1"/>
</dbReference>
<feature type="region of interest" description="Disordered" evidence="1">
    <location>
        <begin position="193"/>
        <end position="217"/>
    </location>
</feature>
<dbReference type="EMBL" id="CP089982">
    <property type="protein sequence ID" value="WXA96860.1"/>
    <property type="molecule type" value="Genomic_DNA"/>
</dbReference>
<dbReference type="Proteomes" id="UP001379533">
    <property type="component" value="Chromosome"/>
</dbReference>
<name>A0ABZ2KIH2_9BACT</name>
<keyword evidence="3" id="KW-1185">Reference proteome</keyword>
<gene>
    <name evidence="2" type="ORF">LZC95_08420</name>
</gene>
<feature type="compositionally biased region" description="Basic and acidic residues" evidence="1">
    <location>
        <begin position="13"/>
        <end position="35"/>
    </location>
</feature>
<evidence type="ECO:0000256" key="1">
    <source>
        <dbReference type="SAM" id="MobiDB-lite"/>
    </source>
</evidence>
<organism evidence="2 3">
    <name type="scientific">Pendulispora brunnea</name>
    <dbReference type="NCBI Taxonomy" id="2905690"/>
    <lineage>
        <taxon>Bacteria</taxon>
        <taxon>Pseudomonadati</taxon>
        <taxon>Myxococcota</taxon>
        <taxon>Myxococcia</taxon>
        <taxon>Myxococcales</taxon>
        <taxon>Sorangiineae</taxon>
        <taxon>Pendulisporaceae</taxon>
        <taxon>Pendulispora</taxon>
    </lineage>
</organism>
<proteinExistence type="predicted"/>
<reference evidence="2 3" key="1">
    <citation type="submission" date="2021-12" db="EMBL/GenBank/DDBJ databases">
        <title>Discovery of the Pendulisporaceae a myxobacterial family with distinct sporulation behavior and unique specialized metabolism.</title>
        <authorList>
            <person name="Garcia R."/>
            <person name="Popoff A."/>
            <person name="Bader C.D."/>
            <person name="Loehr J."/>
            <person name="Walesch S."/>
            <person name="Walt C."/>
            <person name="Boldt J."/>
            <person name="Bunk B."/>
            <person name="Haeckl F.J.F.P.J."/>
            <person name="Gunesch A.P."/>
            <person name="Birkelbach J."/>
            <person name="Nuebel U."/>
            <person name="Pietschmann T."/>
            <person name="Bach T."/>
            <person name="Mueller R."/>
        </authorList>
    </citation>
    <scope>NUCLEOTIDE SEQUENCE [LARGE SCALE GENOMIC DNA]</scope>
    <source>
        <strain evidence="2 3">MSr12523</strain>
    </source>
</reference>
<evidence type="ECO:0000313" key="3">
    <source>
        <dbReference type="Proteomes" id="UP001379533"/>
    </source>
</evidence>